<organism evidence="5 6">
    <name type="scientific">Dactylosporangium roseum</name>
    <dbReference type="NCBI Taxonomy" id="47989"/>
    <lineage>
        <taxon>Bacteria</taxon>
        <taxon>Bacillati</taxon>
        <taxon>Actinomycetota</taxon>
        <taxon>Actinomycetes</taxon>
        <taxon>Micromonosporales</taxon>
        <taxon>Micromonosporaceae</taxon>
        <taxon>Dactylosporangium</taxon>
    </lineage>
</organism>
<feature type="domain" description="4Fe-4S ferredoxin-type" evidence="4">
    <location>
        <begin position="253"/>
        <end position="285"/>
    </location>
</feature>
<sequence length="378" mass="40302">MVTGCSSPARDVGQVLLPGLDDLFTALRADGRTVVGPTVRGHAIVLTEISGAAELPYGRRTEVEAGTYRLRPGDERLAFTHTSGPQSWKQVLHPPARRLWSADRSADGFAVTDEPAPPRRLALFGVRPCDLRAIGVLDHVLGDGERYAARRAEILVVAVNCTEPGGACFCVSAGGGPGAEAGYDIVLTERPDGTYLASSGTAEGAAVLAHVPATPASATDIASATQAVEAAAARMGRTLPEVDLRTLLAGHRADPQWDDVAERCLTCGNCTMVCPTCFCTSVTDTTDLTGDHAERWESWESCFDLDFSHLHGGPVRDTRAGRYRHWLTHKFGTWHDQFGESGCVGCGRCIAWCPVGIDVTAELHALNAHPPTPTEDPR</sequence>
<dbReference type="PANTHER" id="PTHR40447">
    <property type="entry name" value="ANAEROBIC SULFITE REDUCTASE SUBUNIT A"/>
    <property type="match status" value="1"/>
</dbReference>
<dbReference type="EMBL" id="CP073721">
    <property type="protein sequence ID" value="UWZ40092.1"/>
    <property type="molecule type" value="Genomic_DNA"/>
</dbReference>
<dbReference type="Proteomes" id="UP001058271">
    <property type="component" value="Chromosome"/>
</dbReference>
<keyword evidence="1" id="KW-0479">Metal-binding</keyword>
<dbReference type="RefSeq" id="WP_260729538.1">
    <property type="nucleotide sequence ID" value="NZ_BAAABS010000029.1"/>
</dbReference>
<dbReference type="PROSITE" id="PS51379">
    <property type="entry name" value="4FE4S_FER_2"/>
    <property type="match status" value="2"/>
</dbReference>
<keyword evidence="6" id="KW-1185">Reference proteome</keyword>
<dbReference type="PROSITE" id="PS00198">
    <property type="entry name" value="4FE4S_FER_1"/>
    <property type="match status" value="2"/>
</dbReference>
<reference evidence="5" key="1">
    <citation type="submission" date="2021-04" db="EMBL/GenBank/DDBJ databases">
        <title>Biosynthetic gene clusters of Dactylosporangioum roseum.</title>
        <authorList>
            <person name="Hartkoorn R.C."/>
            <person name="Beaudoing E."/>
            <person name="Hot D."/>
            <person name="Moureu S."/>
        </authorList>
    </citation>
    <scope>NUCLEOTIDE SEQUENCE</scope>
    <source>
        <strain evidence="5">NRRL B-16295</strain>
    </source>
</reference>
<keyword evidence="2" id="KW-0408">Iron</keyword>
<feature type="domain" description="4Fe-4S ferredoxin-type" evidence="4">
    <location>
        <begin position="334"/>
        <end position="362"/>
    </location>
</feature>
<evidence type="ECO:0000313" key="6">
    <source>
        <dbReference type="Proteomes" id="UP001058271"/>
    </source>
</evidence>
<proteinExistence type="predicted"/>
<dbReference type="PANTHER" id="PTHR40447:SF1">
    <property type="entry name" value="ANAEROBIC SULFITE REDUCTASE SUBUNIT A"/>
    <property type="match status" value="1"/>
</dbReference>
<evidence type="ECO:0000256" key="3">
    <source>
        <dbReference type="ARBA" id="ARBA00023014"/>
    </source>
</evidence>
<evidence type="ECO:0000256" key="2">
    <source>
        <dbReference type="ARBA" id="ARBA00023004"/>
    </source>
</evidence>
<gene>
    <name evidence="5" type="ORF">Drose_18950</name>
</gene>
<keyword evidence="3" id="KW-0411">Iron-sulfur</keyword>
<evidence type="ECO:0000259" key="4">
    <source>
        <dbReference type="PROSITE" id="PS51379"/>
    </source>
</evidence>
<dbReference type="Pfam" id="PF17179">
    <property type="entry name" value="Fer4_22"/>
    <property type="match status" value="1"/>
</dbReference>
<protein>
    <submittedName>
        <fullName evidence="5">4Fe-4S dicluster domain-containing protein</fullName>
    </submittedName>
</protein>
<name>A0ABY5ZH63_9ACTN</name>
<accession>A0ABY5ZH63</accession>
<dbReference type="SUPFAM" id="SSF46548">
    <property type="entry name" value="alpha-helical ferredoxin"/>
    <property type="match status" value="1"/>
</dbReference>
<dbReference type="InterPro" id="IPR017896">
    <property type="entry name" value="4Fe4S_Fe-S-bd"/>
</dbReference>
<evidence type="ECO:0000313" key="5">
    <source>
        <dbReference type="EMBL" id="UWZ40092.1"/>
    </source>
</evidence>
<dbReference type="InterPro" id="IPR017900">
    <property type="entry name" value="4Fe4S_Fe_S_CS"/>
</dbReference>
<evidence type="ECO:0000256" key="1">
    <source>
        <dbReference type="ARBA" id="ARBA00022723"/>
    </source>
</evidence>